<evidence type="ECO:0000313" key="3">
    <source>
        <dbReference type="Proteomes" id="UP000265703"/>
    </source>
</evidence>
<evidence type="ECO:0000256" key="1">
    <source>
        <dbReference type="SAM" id="MobiDB-lite"/>
    </source>
</evidence>
<dbReference type="Proteomes" id="UP000265703">
    <property type="component" value="Unassembled WGS sequence"/>
</dbReference>
<feature type="compositionally biased region" description="Polar residues" evidence="1">
    <location>
        <begin position="117"/>
        <end position="126"/>
    </location>
</feature>
<name>A0A397T8A8_9GLOM</name>
<feature type="compositionally biased region" description="Basic and acidic residues" evidence="1">
    <location>
        <begin position="74"/>
        <end position="102"/>
    </location>
</feature>
<feature type="region of interest" description="Disordered" evidence="1">
    <location>
        <begin position="242"/>
        <end position="281"/>
    </location>
</feature>
<dbReference type="OrthoDB" id="2441776at2759"/>
<feature type="compositionally biased region" description="Polar residues" evidence="1">
    <location>
        <begin position="265"/>
        <end position="274"/>
    </location>
</feature>
<reference evidence="2 3" key="1">
    <citation type="submission" date="2018-06" db="EMBL/GenBank/DDBJ databases">
        <title>Comparative genomics reveals the genomic features of Rhizophagus irregularis, R. cerebriforme, R. diaphanum and Gigaspora rosea, and their symbiotic lifestyle signature.</title>
        <authorList>
            <person name="Morin E."/>
            <person name="San Clemente H."/>
            <person name="Chen E.C.H."/>
            <person name="De La Providencia I."/>
            <person name="Hainaut M."/>
            <person name="Kuo A."/>
            <person name="Kohler A."/>
            <person name="Murat C."/>
            <person name="Tang N."/>
            <person name="Roy S."/>
            <person name="Loubradou J."/>
            <person name="Henrissat B."/>
            <person name="Grigoriev I.V."/>
            <person name="Corradi N."/>
            <person name="Roux C."/>
            <person name="Martin F.M."/>
        </authorList>
    </citation>
    <scope>NUCLEOTIDE SEQUENCE [LARGE SCALE GENOMIC DNA]</scope>
    <source>
        <strain evidence="2 3">DAOM 227022</strain>
    </source>
</reference>
<feature type="region of interest" description="Disordered" evidence="1">
    <location>
        <begin position="535"/>
        <end position="558"/>
    </location>
</feature>
<dbReference type="AlphaFoldDB" id="A0A397T8A8"/>
<sequence>MRKAFAFLASSINKFSSEETKVSTQTTPDIQKEKNKSQIITSNTKREKSSQNKINNTNENSIKKNNNNINSLRKIKENNPNDLKKLTLKKSPSELKKLELTRKTSSKTASSATVSTLHSSNRQNKLSVIKNNDSDSDDESKNTSETNSDNEEEEEDDDHIPLGLRFQHSRFVSSNYHTFPSLQRNQEDYDDDIQTRNHNYSMAQNPNVEKYHYSSRNLPSPVPTTPPLIHTSREFLPHHLRERRFSSSTSSSSSASEYSNGSRYYRNSNANILPNSSLRNNSYSYRNEYEYNDYYHNRYCNNELYNNYDKNQITNISDCDIPFVSNTSSIERIRRISLNTLPPHSKNSKMSSDLTRRRRSNFVVGANPPLNKYQKEATKKMSTAEYHKFQQEMVTAQYLKYGINPIIDDSISIRSEPTFRNSTLTQVQSKMVNMHSTRSKHFSLIDSDCSGYSSNYSSSPPVGKSSYTKTISHDYDCNINNGDGNNYHKSHSESNARFSTQHYHHYHNIPLHLQQQPHYSTVSFSSSGFTNRRSNAMFNSNINSSRSSTSSSINNGKK</sequence>
<comment type="caution">
    <text evidence="2">The sequence shown here is derived from an EMBL/GenBank/DDBJ whole genome shotgun (WGS) entry which is preliminary data.</text>
</comment>
<accession>A0A397T8A8</accession>
<keyword evidence="3" id="KW-1185">Reference proteome</keyword>
<feature type="compositionally biased region" description="Low complexity" evidence="1">
    <location>
        <begin position="106"/>
        <end position="116"/>
    </location>
</feature>
<feature type="compositionally biased region" description="Low complexity" evidence="1">
    <location>
        <begin position="539"/>
        <end position="558"/>
    </location>
</feature>
<feature type="region of interest" description="Disordered" evidence="1">
    <location>
        <begin position="16"/>
        <end position="161"/>
    </location>
</feature>
<organism evidence="2 3">
    <name type="scientific">Glomus cerebriforme</name>
    <dbReference type="NCBI Taxonomy" id="658196"/>
    <lineage>
        <taxon>Eukaryota</taxon>
        <taxon>Fungi</taxon>
        <taxon>Fungi incertae sedis</taxon>
        <taxon>Mucoromycota</taxon>
        <taxon>Glomeromycotina</taxon>
        <taxon>Glomeromycetes</taxon>
        <taxon>Glomerales</taxon>
        <taxon>Glomeraceae</taxon>
        <taxon>Glomus</taxon>
    </lineage>
</organism>
<dbReference type="EMBL" id="QKYT01000080">
    <property type="protein sequence ID" value="RIA94473.1"/>
    <property type="molecule type" value="Genomic_DNA"/>
</dbReference>
<proteinExistence type="predicted"/>
<feature type="compositionally biased region" description="Low complexity" evidence="1">
    <location>
        <begin position="246"/>
        <end position="262"/>
    </location>
</feature>
<evidence type="ECO:0000313" key="2">
    <source>
        <dbReference type="EMBL" id="RIA94473.1"/>
    </source>
</evidence>
<gene>
    <name evidence="2" type="ORF">C1645_760050</name>
</gene>
<feature type="compositionally biased region" description="Low complexity" evidence="1">
    <location>
        <begin position="51"/>
        <end position="72"/>
    </location>
</feature>
<protein>
    <submittedName>
        <fullName evidence="2">Uncharacterized protein</fullName>
    </submittedName>
</protein>
<feature type="compositionally biased region" description="Acidic residues" evidence="1">
    <location>
        <begin position="148"/>
        <end position="158"/>
    </location>
</feature>